<organism evidence="2">
    <name type="scientific">Arundo donax</name>
    <name type="common">Giant reed</name>
    <name type="synonym">Donax arundinaceus</name>
    <dbReference type="NCBI Taxonomy" id="35708"/>
    <lineage>
        <taxon>Eukaryota</taxon>
        <taxon>Viridiplantae</taxon>
        <taxon>Streptophyta</taxon>
        <taxon>Embryophyta</taxon>
        <taxon>Tracheophyta</taxon>
        <taxon>Spermatophyta</taxon>
        <taxon>Magnoliopsida</taxon>
        <taxon>Liliopsida</taxon>
        <taxon>Poales</taxon>
        <taxon>Poaceae</taxon>
        <taxon>PACMAD clade</taxon>
        <taxon>Arundinoideae</taxon>
        <taxon>Arundineae</taxon>
        <taxon>Arundo</taxon>
    </lineage>
</organism>
<dbReference type="EMBL" id="GBRH01205545">
    <property type="protein sequence ID" value="JAD92350.1"/>
    <property type="molecule type" value="Transcribed_RNA"/>
</dbReference>
<proteinExistence type="predicted"/>
<name>A0A0A9E366_ARUDO</name>
<dbReference type="AlphaFoldDB" id="A0A0A9E366"/>
<protein>
    <submittedName>
        <fullName evidence="2">Uncharacterized protein</fullName>
    </submittedName>
</protein>
<reference evidence="2" key="2">
    <citation type="journal article" date="2015" name="Data Brief">
        <title>Shoot transcriptome of the giant reed, Arundo donax.</title>
        <authorList>
            <person name="Barrero R.A."/>
            <person name="Guerrero F.D."/>
            <person name="Moolhuijzen P."/>
            <person name="Goolsby J.A."/>
            <person name="Tidwell J."/>
            <person name="Bellgard S.E."/>
            <person name="Bellgard M.I."/>
        </authorList>
    </citation>
    <scope>NUCLEOTIDE SEQUENCE</scope>
    <source>
        <tissue evidence="2">Shoot tissue taken approximately 20 cm above the soil surface</tissue>
    </source>
</reference>
<feature type="compositionally biased region" description="Polar residues" evidence="1">
    <location>
        <begin position="10"/>
        <end position="31"/>
    </location>
</feature>
<feature type="region of interest" description="Disordered" evidence="1">
    <location>
        <begin position="1"/>
        <end position="31"/>
    </location>
</feature>
<evidence type="ECO:0000256" key="1">
    <source>
        <dbReference type="SAM" id="MobiDB-lite"/>
    </source>
</evidence>
<reference evidence="2" key="1">
    <citation type="submission" date="2014-09" db="EMBL/GenBank/DDBJ databases">
        <authorList>
            <person name="Magalhaes I.L.F."/>
            <person name="Oliveira U."/>
            <person name="Santos F.R."/>
            <person name="Vidigal T.H.D.A."/>
            <person name="Brescovit A.D."/>
            <person name="Santos A.J."/>
        </authorList>
    </citation>
    <scope>NUCLEOTIDE SEQUENCE</scope>
    <source>
        <tissue evidence="2">Shoot tissue taken approximately 20 cm above the soil surface</tissue>
    </source>
</reference>
<accession>A0A0A9E366</accession>
<evidence type="ECO:0000313" key="2">
    <source>
        <dbReference type="EMBL" id="JAD92350.1"/>
    </source>
</evidence>
<sequence>MKELVLSLSKPPQSDSGDTDPSVTSRSQAEP</sequence>